<dbReference type="GO" id="GO:0008270">
    <property type="term" value="F:zinc ion binding"/>
    <property type="evidence" value="ECO:0007669"/>
    <property type="project" value="InterPro"/>
</dbReference>
<name>A0A1Y2DGV4_9PEZI</name>
<dbReference type="EMBL" id="MCFJ01000016">
    <property type="protein sequence ID" value="ORY58488.1"/>
    <property type="molecule type" value="Genomic_DNA"/>
</dbReference>
<accession>A0A1Y2DGV4</accession>
<dbReference type="InParanoid" id="A0A1Y2DGV4"/>
<evidence type="ECO:0000259" key="3">
    <source>
        <dbReference type="PROSITE" id="PS00463"/>
    </source>
</evidence>
<dbReference type="GO" id="GO:0000981">
    <property type="term" value="F:DNA-binding transcription factor activity, RNA polymerase II-specific"/>
    <property type="evidence" value="ECO:0007669"/>
    <property type="project" value="InterPro"/>
</dbReference>
<dbReference type="PROSITE" id="PS00463">
    <property type="entry name" value="ZN2_CY6_FUNGAL_1"/>
    <property type="match status" value="1"/>
</dbReference>
<evidence type="ECO:0000256" key="2">
    <source>
        <dbReference type="SAM" id="MobiDB-lite"/>
    </source>
</evidence>
<evidence type="ECO:0000313" key="4">
    <source>
        <dbReference type="EMBL" id="ORY58488.1"/>
    </source>
</evidence>
<feature type="region of interest" description="Disordered" evidence="2">
    <location>
        <begin position="34"/>
        <end position="64"/>
    </location>
</feature>
<dbReference type="RefSeq" id="XP_040711405.1">
    <property type="nucleotide sequence ID" value="XM_040863084.1"/>
</dbReference>
<reference evidence="4 5" key="1">
    <citation type="submission" date="2016-07" db="EMBL/GenBank/DDBJ databases">
        <title>Pervasive Adenine N6-methylation of Active Genes in Fungi.</title>
        <authorList>
            <consortium name="DOE Joint Genome Institute"/>
            <person name="Mondo S.J."/>
            <person name="Dannebaum R.O."/>
            <person name="Kuo R.C."/>
            <person name="Labutti K."/>
            <person name="Haridas S."/>
            <person name="Kuo A."/>
            <person name="Salamov A."/>
            <person name="Ahrendt S.R."/>
            <person name="Lipzen A."/>
            <person name="Sullivan W."/>
            <person name="Andreopoulos W.B."/>
            <person name="Clum A."/>
            <person name="Lindquist E."/>
            <person name="Daum C."/>
            <person name="Ramamoorthy G.K."/>
            <person name="Gryganskyi A."/>
            <person name="Culley D."/>
            <person name="Magnuson J.K."/>
            <person name="James T.Y."/>
            <person name="O'Malley M.A."/>
            <person name="Stajich J.E."/>
            <person name="Spatafora J.W."/>
            <person name="Visel A."/>
            <person name="Grigoriev I.V."/>
        </authorList>
    </citation>
    <scope>NUCLEOTIDE SEQUENCE [LARGE SCALE GENOMIC DNA]</scope>
    <source>
        <strain evidence="4 5">CBS 129021</strain>
    </source>
</reference>
<dbReference type="Proteomes" id="UP000193689">
    <property type="component" value="Unassembled WGS sequence"/>
</dbReference>
<protein>
    <recommendedName>
        <fullName evidence="3">Zn(2)-C6 fungal-type domain-containing protein</fullName>
    </recommendedName>
</protein>
<evidence type="ECO:0000313" key="5">
    <source>
        <dbReference type="Proteomes" id="UP000193689"/>
    </source>
</evidence>
<organism evidence="4 5">
    <name type="scientific">Pseudomassariella vexata</name>
    <dbReference type="NCBI Taxonomy" id="1141098"/>
    <lineage>
        <taxon>Eukaryota</taxon>
        <taxon>Fungi</taxon>
        <taxon>Dikarya</taxon>
        <taxon>Ascomycota</taxon>
        <taxon>Pezizomycotina</taxon>
        <taxon>Sordariomycetes</taxon>
        <taxon>Xylariomycetidae</taxon>
        <taxon>Amphisphaeriales</taxon>
        <taxon>Pseudomassariaceae</taxon>
        <taxon>Pseudomassariella</taxon>
    </lineage>
</organism>
<proteinExistence type="predicted"/>
<dbReference type="AlphaFoldDB" id="A0A1Y2DGV4"/>
<evidence type="ECO:0000256" key="1">
    <source>
        <dbReference type="ARBA" id="ARBA00023242"/>
    </source>
</evidence>
<feature type="domain" description="Zn(2)-C6 fungal-type" evidence="3">
    <location>
        <begin position="9"/>
        <end position="38"/>
    </location>
</feature>
<dbReference type="GeneID" id="63779296"/>
<gene>
    <name evidence="4" type="ORF">BCR38DRAFT_477813</name>
</gene>
<dbReference type="OrthoDB" id="4330117at2759"/>
<comment type="caution">
    <text evidence="4">The sequence shown here is derived from an EMBL/GenBank/DDBJ whole genome shotgun (WGS) entry which is preliminary data.</text>
</comment>
<keyword evidence="1" id="KW-0539">Nucleus</keyword>
<sequence>MTGIQYRKSCDMCHVQKLICKRTGDADCERCKRASRPCTSSPSLRYGKRRRGHQDTSGTLDTKKPRLSLRPISIQPTTNLVPNDSATRPITQEKIDQYGAVSSIDYGAEFEFGNALELEGFCNPIAPACDTQLGVNPAFEEFLAEETRTEKWTFDSMSSWPLDSTTTANSPMPTPPQSDVGIFVEPTPSSDQLLNADDDLIATNGISITETQNCIPWEQSVHHINAKICRMFDFVHRATSNYGSTAGFTQSSRFLNRFSDLQELSVEELFQLSNDFLRILDTLYKSKVEMRQTSRNVDNPDVAGWLLLLSVYLRILDVYEIVFSPLTESGARDQLSLEASRLWRLPQVIVGSMEIEFSPELRLSLIIKMAKQCLGRLSNSVARVFHGSQQSREHREDEKLEPGAEIVVNLFKFVSRRETCIDTRLLEALHHEA</sequence>
<dbReference type="InterPro" id="IPR001138">
    <property type="entry name" value="Zn2Cys6_DnaBD"/>
</dbReference>
<keyword evidence="5" id="KW-1185">Reference proteome</keyword>